<dbReference type="CDD" id="cd21153">
    <property type="entry name" value="PUA_RlmI"/>
    <property type="match status" value="1"/>
</dbReference>
<keyword evidence="2" id="KW-0963">Cytoplasm</keyword>
<evidence type="ECO:0000256" key="4">
    <source>
        <dbReference type="ARBA" id="ARBA00022603"/>
    </source>
</evidence>
<evidence type="ECO:0000256" key="2">
    <source>
        <dbReference type="ARBA" id="ARBA00022490"/>
    </source>
</evidence>
<protein>
    <submittedName>
        <fullName evidence="10">Ribosomal RNA large subunit methyltransferase I</fullName>
        <ecNumber evidence="10">2.1.1.191</ecNumber>
    </submittedName>
</protein>
<comment type="similarity">
    <text evidence="7">Belongs to the methyltransferase superfamily. RlmI family.</text>
</comment>
<dbReference type="GO" id="GO:0008168">
    <property type="term" value="F:methyltransferase activity"/>
    <property type="evidence" value="ECO:0007669"/>
    <property type="project" value="UniProtKB-KW"/>
</dbReference>
<evidence type="ECO:0000256" key="3">
    <source>
        <dbReference type="ARBA" id="ARBA00022552"/>
    </source>
</evidence>
<dbReference type="PROSITE" id="PS50890">
    <property type="entry name" value="PUA"/>
    <property type="match status" value="1"/>
</dbReference>
<dbReference type="EC" id="2.1.1.191" evidence="10"/>
<evidence type="ECO:0000259" key="8">
    <source>
        <dbReference type="Pfam" id="PF10672"/>
    </source>
</evidence>
<feature type="domain" description="S-adenosylmethionine-dependent methyltransferase" evidence="8">
    <location>
        <begin position="178"/>
        <end position="340"/>
    </location>
</feature>
<evidence type="ECO:0000259" key="9">
    <source>
        <dbReference type="Pfam" id="PF17785"/>
    </source>
</evidence>
<dbReference type="InterPro" id="IPR029063">
    <property type="entry name" value="SAM-dependent_MTases_sf"/>
</dbReference>
<proteinExistence type="inferred from homology"/>
<dbReference type="Proteomes" id="UP000838100">
    <property type="component" value="Unassembled WGS sequence"/>
</dbReference>
<evidence type="ECO:0000256" key="6">
    <source>
        <dbReference type="ARBA" id="ARBA00022691"/>
    </source>
</evidence>
<feature type="domain" description="RlmI-like PUA" evidence="9">
    <location>
        <begin position="12"/>
        <end position="78"/>
    </location>
</feature>
<dbReference type="Pfam" id="PF17785">
    <property type="entry name" value="PUA_3"/>
    <property type="match status" value="1"/>
</dbReference>
<dbReference type="SUPFAM" id="SSF88697">
    <property type="entry name" value="PUA domain-like"/>
    <property type="match status" value="1"/>
</dbReference>
<dbReference type="InterPro" id="IPR041532">
    <property type="entry name" value="RlmI-like_PUA"/>
</dbReference>
<evidence type="ECO:0000313" key="11">
    <source>
        <dbReference type="Proteomes" id="UP000838100"/>
    </source>
</evidence>
<dbReference type="PANTHER" id="PTHR42873:SF1">
    <property type="entry name" value="S-ADENOSYLMETHIONINE-DEPENDENT METHYLTRANSFERASE DOMAIN-CONTAINING PROTEIN"/>
    <property type="match status" value="1"/>
</dbReference>
<keyword evidence="4 10" id="KW-0489">Methyltransferase</keyword>
<gene>
    <name evidence="10" type="primary">rlmI_2</name>
    <name evidence="10" type="ORF">SIN8267_03000</name>
</gene>
<comment type="caution">
    <text evidence="10">The sequence shown here is derived from an EMBL/GenBank/DDBJ whole genome shotgun (WGS) entry which is preliminary data.</text>
</comment>
<dbReference type="CDD" id="cd02440">
    <property type="entry name" value="AdoMet_MTases"/>
    <property type="match status" value="1"/>
</dbReference>
<dbReference type="CDD" id="cd11572">
    <property type="entry name" value="RlmI_M_like"/>
    <property type="match status" value="1"/>
</dbReference>
<dbReference type="PANTHER" id="PTHR42873">
    <property type="entry name" value="RIBOSOMAL RNA LARGE SUBUNIT METHYLTRANSFERASE"/>
    <property type="match status" value="1"/>
</dbReference>
<organism evidence="10 11">
    <name type="scientific">Sinobacterium norvegicum</name>
    <dbReference type="NCBI Taxonomy" id="1641715"/>
    <lineage>
        <taxon>Bacteria</taxon>
        <taxon>Pseudomonadati</taxon>
        <taxon>Pseudomonadota</taxon>
        <taxon>Gammaproteobacteria</taxon>
        <taxon>Cellvibrionales</taxon>
        <taxon>Spongiibacteraceae</taxon>
        <taxon>Sinobacterium</taxon>
    </lineage>
</organism>
<accession>A0ABM9AI11</accession>
<dbReference type="InterPro" id="IPR019614">
    <property type="entry name" value="SAM-dep_methyl-trfase"/>
</dbReference>
<keyword evidence="3" id="KW-0698">rRNA processing</keyword>
<dbReference type="InterPro" id="IPR015947">
    <property type="entry name" value="PUA-like_sf"/>
</dbReference>
<name>A0ABM9AI11_9GAMM</name>
<dbReference type="Gene3D" id="3.30.750.80">
    <property type="entry name" value="RNA methyltransferase domain (HRMD) like"/>
    <property type="match status" value="1"/>
</dbReference>
<dbReference type="GO" id="GO:0032259">
    <property type="term" value="P:methylation"/>
    <property type="evidence" value="ECO:0007669"/>
    <property type="project" value="UniProtKB-KW"/>
</dbReference>
<sequence length="404" mass="44390">MGITMSSQLAELRLKPRSDRRIKAGHLWIYSNEVDTDATPLKNFENGQQVNVTNSGGKSLGVAYVNPANLICARIVTRNSKHELNKSLIVHRLKVALSLRERLFEQPSYRLIYGESDGLPGLIVDRFQDVVCVQIATAGMELVKDQVVEALLKVLSPRAIVMKNDTGARDAEGLNKYVEVVHGEIGDEVELIENGVKFIAPILSGQKTGWFFDHRPARARLQQLSKGKRVLDVFSYIGGWGIQAAVAGASEVVCVDSSEKALDWVEKNAELNGVADKVGTLQGNAAEALQALLAEGEKFDIVIVDPPAFIKRKKDAAKGEKAYAKINQLAIRLLEKDGILFSASCSMHLPVDKLTDVVRGAARHIDRQSQLLERFGQGCDHPIHPSIPETEYIKTVMARILPAD</sequence>
<evidence type="ECO:0000256" key="7">
    <source>
        <dbReference type="ARBA" id="ARBA00038091"/>
    </source>
</evidence>
<dbReference type="SUPFAM" id="SSF53335">
    <property type="entry name" value="S-adenosyl-L-methionine-dependent methyltransferases"/>
    <property type="match status" value="1"/>
</dbReference>
<evidence type="ECO:0000313" key="10">
    <source>
        <dbReference type="EMBL" id="CAH0992863.1"/>
    </source>
</evidence>
<keyword evidence="11" id="KW-1185">Reference proteome</keyword>
<dbReference type="Gene3D" id="2.30.130.10">
    <property type="entry name" value="PUA domain"/>
    <property type="match status" value="1"/>
</dbReference>
<dbReference type="Pfam" id="PF10672">
    <property type="entry name" value="Methyltrans_SAM"/>
    <property type="match status" value="1"/>
</dbReference>
<reference evidence="10" key="1">
    <citation type="submission" date="2021-12" db="EMBL/GenBank/DDBJ databases">
        <authorList>
            <person name="Rodrigo-Torres L."/>
            <person name="Arahal R. D."/>
            <person name="Lucena T."/>
        </authorList>
    </citation>
    <scope>NUCLEOTIDE SEQUENCE</scope>
    <source>
        <strain evidence="10">CECT 8267</strain>
    </source>
</reference>
<dbReference type="EMBL" id="CAKLPX010000004">
    <property type="protein sequence ID" value="CAH0992863.1"/>
    <property type="molecule type" value="Genomic_DNA"/>
</dbReference>
<evidence type="ECO:0000256" key="5">
    <source>
        <dbReference type="ARBA" id="ARBA00022679"/>
    </source>
</evidence>
<keyword evidence="6" id="KW-0949">S-adenosyl-L-methionine</keyword>
<dbReference type="InterPro" id="IPR036974">
    <property type="entry name" value="PUA_sf"/>
</dbReference>
<keyword evidence="5 10" id="KW-0808">Transferase</keyword>
<dbReference type="Gene3D" id="3.40.50.150">
    <property type="entry name" value="Vaccinia Virus protein VP39"/>
    <property type="match status" value="1"/>
</dbReference>
<comment type="subcellular location">
    <subcellularLocation>
        <location evidence="1">Cytoplasm</location>
    </subcellularLocation>
</comment>
<evidence type="ECO:0000256" key="1">
    <source>
        <dbReference type="ARBA" id="ARBA00004496"/>
    </source>
</evidence>